<evidence type="ECO:0000313" key="3">
    <source>
        <dbReference type="Proteomes" id="UP001314229"/>
    </source>
</evidence>
<keyword evidence="1" id="KW-1133">Transmembrane helix</keyword>
<gene>
    <name evidence="2" type="ORF">FSCOSCO3_A025355</name>
</gene>
<keyword evidence="3" id="KW-1185">Reference proteome</keyword>
<evidence type="ECO:0000256" key="1">
    <source>
        <dbReference type="SAM" id="Phobius"/>
    </source>
</evidence>
<accession>A0AAV1QAM0</accession>
<evidence type="ECO:0000313" key="2">
    <source>
        <dbReference type="EMBL" id="CAK6979621.1"/>
    </source>
</evidence>
<reference evidence="2 3" key="1">
    <citation type="submission" date="2024-01" db="EMBL/GenBank/DDBJ databases">
        <authorList>
            <person name="Alioto T."/>
            <person name="Alioto T."/>
            <person name="Gomez Garrido J."/>
        </authorList>
    </citation>
    <scope>NUCLEOTIDE SEQUENCE [LARGE SCALE GENOMIC DNA]</scope>
</reference>
<feature type="transmembrane region" description="Helical" evidence="1">
    <location>
        <begin position="113"/>
        <end position="135"/>
    </location>
</feature>
<keyword evidence="1" id="KW-0812">Transmembrane</keyword>
<protein>
    <submittedName>
        <fullName evidence="2">Uncharacterized protein LOC122877909 isoform X2</fullName>
    </submittedName>
</protein>
<name>A0AAV1QAM0_SCOSC</name>
<sequence length="142" mass="16188">MWERRSLKMLSCFTSSDPGSENASHLYDENNDVGHLWRRESQHFPLPPCLPLPSPPPDSRCLVCRDQAVYAVCRNLTDGVKMIMEAKDGWMLRKVKISQADCPEPPSDEPPVAIIIIIIISVLLLFLVFIGLVCYRRYKSRS</sequence>
<dbReference type="AlphaFoldDB" id="A0AAV1QAM0"/>
<organism evidence="2 3">
    <name type="scientific">Scomber scombrus</name>
    <name type="common">Atlantic mackerel</name>
    <name type="synonym">Scomber vernalis</name>
    <dbReference type="NCBI Taxonomy" id="13677"/>
    <lineage>
        <taxon>Eukaryota</taxon>
        <taxon>Metazoa</taxon>
        <taxon>Chordata</taxon>
        <taxon>Craniata</taxon>
        <taxon>Vertebrata</taxon>
        <taxon>Euteleostomi</taxon>
        <taxon>Actinopterygii</taxon>
        <taxon>Neopterygii</taxon>
        <taxon>Teleostei</taxon>
        <taxon>Neoteleostei</taxon>
        <taxon>Acanthomorphata</taxon>
        <taxon>Pelagiaria</taxon>
        <taxon>Scombriformes</taxon>
        <taxon>Scombridae</taxon>
        <taxon>Scomber</taxon>
    </lineage>
</organism>
<keyword evidence="1" id="KW-0472">Membrane</keyword>
<proteinExistence type="predicted"/>
<dbReference type="Proteomes" id="UP001314229">
    <property type="component" value="Unassembled WGS sequence"/>
</dbReference>
<dbReference type="EMBL" id="CAWUFR010000599">
    <property type="protein sequence ID" value="CAK6979621.1"/>
    <property type="molecule type" value="Genomic_DNA"/>
</dbReference>
<comment type="caution">
    <text evidence="2">The sequence shown here is derived from an EMBL/GenBank/DDBJ whole genome shotgun (WGS) entry which is preliminary data.</text>
</comment>